<protein>
    <submittedName>
        <fullName evidence="8">Methyl-accepting chemotaxis protein</fullName>
    </submittedName>
</protein>
<feature type="domain" description="HAMP" evidence="7">
    <location>
        <begin position="205"/>
        <end position="258"/>
    </location>
</feature>
<dbReference type="PROSITE" id="PS50111">
    <property type="entry name" value="CHEMOTAXIS_TRANSDUC_2"/>
    <property type="match status" value="1"/>
</dbReference>
<evidence type="ECO:0000313" key="8">
    <source>
        <dbReference type="EMBL" id="RJY18260.1"/>
    </source>
</evidence>
<dbReference type="CDD" id="cd11386">
    <property type="entry name" value="MCP_signal"/>
    <property type="match status" value="1"/>
</dbReference>
<accession>A0A3A6U9R7</accession>
<evidence type="ECO:0000259" key="7">
    <source>
        <dbReference type="PROSITE" id="PS50885"/>
    </source>
</evidence>
<evidence type="ECO:0000256" key="3">
    <source>
        <dbReference type="ARBA" id="ARBA00029447"/>
    </source>
</evidence>
<feature type="domain" description="Methyl-accepting transducer" evidence="6">
    <location>
        <begin position="263"/>
        <end position="499"/>
    </location>
</feature>
<keyword evidence="2 4" id="KW-0807">Transducer</keyword>
<dbReference type="Pfam" id="PF00015">
    <property type="entry name" value="MCPsignal"/>
    <property type="match status" value="1"/>
</dbReference>
<dbReference type="Pfam" id="PF00672">
    <property type="entry name" value="HAMP"/>
    <property type="match status" value="1"/>
</dbReference>
<evidence type="ECO:0000256" key="2">
    <source>
        <dbReference type="ARBA" id="ARBA00023224"/>
    </source>
</evidence>
<evidence type="ECO:0000256" key="1">
    <source>
        <dbReference type="ARBA" id="ARBA00004370"/>
    </source>
</evidence>
<keyword evidence="5" id="KW-0472">Membrane</keyword>
<organism evidence="8 9">
    <name type="scientific">Parashewanella spongiae</name>
    <dbReference type="NCBI Taxonomy" id="342950"/>
    <lineage>
        <taxon>Bacteria</taxon>
        <taxon>Pseudomonadati</taxon>
        <taxon>Pseudomonadota</taxon>
        <taxon>Gammaproteobacteria</taxon>
        <taxon>Alteromonadales</taxon>
        <taxon>Shewanellaceae</taxon>
        <taxon>Parashewanella</taxon>
    </lineage>
</organism>
<comment type="subcellular location">
    <subcellularLocation>
        <location evidence="1">Membrane</location>
    </subcellularLocation>
</comment>
<keyword evidence="9" id="KW-1185">Reference proteome</keyword>
<dbReference type="GO" id="GO:0006935">
    <property type="term" value="P:chemotaxis"/>
    <property type="evidence" value="ECO:0007669"/>
    <property type="project" value="UniProtKB-ARBA"/>
</dbReference>
<name>A0A3A6U9R7_9GAMM</name>
<dbReference type="CDD" id="cd06225">
    <property type="entry name" value="HAMP"/>
    <property type="match status" value="1"/>
</dbReference>
<evidence type="ECO:0000256" key="5">
    <source>
        <dbReference type="SAM" id="Phobius"/>
    </source>
</evidence>
<evidence type="ECO:0000256" key="4">
    <source>
        <dbReference type="PROSITE-ProRule" id="PRU00284"/>
    </source>
</evidence>
<evidence type="ECO:0000313" key="9">
    <source>
        <dbReference type="Proteomes" id="UP000273022"/>
    </source>
</evidence>
<dbReference type="InterPro" id="IPR004089">
    <property type="entry name" value="MCPsignal_dom"/>
</dbReference>
<gene>
    <name evidence="8" type="ORF">D5R81_06330</name>
</gene>
<dbReference type="Proteomes" id="UP000273022">
    <property type="component" value="Unassembled WGS sequence"/>
</dbReference>
<reference evidence="8 9" key="1">
    <citation type="submission" date="2018-09" db="EMBL/GenBank/DDBJ databases">
        <title>Phylogeny of the Shewanellaceae, and recommendation for two new genera, Pseudoshewanella and Parashewanella.</title>
        <authorList>
            <person name="Wang G."/>
        </authorList>
    </citation>
    <scope>NUCLEOTIDE SEQUENCE [LARGE SCALE GENOMIC DNA]</scope>
    <source>
        <strain evidence="8 9">KCTC 22492</strain>
    </source>
</reference>
<dbReference type="Gene3D" id="1.10.287.950">
    <property type="entry name" value="Methyl-accepting chemotaxis protein"/>
    <property type="match status" value="1"/>
</dbReference>
<dbReference type="GO" id="GO:0007165">
    <property type="term" value="P:signal transduction"/>
    <property type="evidence" value="ECO:0007669"/>
    <property type="project" value="UniProtKB-KW"/>
</dbReference>
<dbReference type="AlphaFoldDB" id="A0A3A6U9R7"/>
<dbReference type="PANTHER" id="PTHR32089">
    <property type="entry name" value="METHYL-ACCEPTING CHEMOTAXIS PROTEIN MCPB"/>
    <property type="match status" value="1"/>
</dbReference>
<feature type="transmembrane region" description="Helical" evidence="5">
    <location>
        <begin position="185"/>
        <end position="208"/>
    </location>
</feature>
<comment type="caution">
    <text evidence="8">The sequence shown here is derived from an EMBL/GenBank/DDBJ whole genome shotgun (WGS) entry which is preliminary data.</text>
</comment>
<evidence type="ECO:0000259" key="6">
    <source>
        <dbReference type="PROSITE" id="PS50111"/>
    </source>
</evidence>
<dbReference type="OrthoDB" id="2489132at2"/>
<dbReference type="EMBL" id="QYYH01000028">
    <property type="protein sequence ID" value="RJY18260.1"/>
    <property type="molecule type" value="Genomic_DNA"/>
</dbReference>
<keyword evidence="5" id="KW-0812">Transmembrane</keyword>
<sequence>MTNSLSIRALVLTTLATIFLVVLSVTLWFGASSQQEHLESYAQQHSHSLSQSYFDSLNTMMLTGTIANRGLLRDKMTADKSVKDIRVIRSDELNKVFGQGLASESVRDELDKKALSGQEINIIKSTQEGRVFTQIKPVRATSNYQGVNCLGCHQVSENTILGAIRVDYSLAEDDKKLHNSLLKSAAIQISFFILAFVATAYILNKLVISRLRQLRHTMNNIADNADLTLQLDVTRNDEIGTLSSTFNRMISQINLTLCTVVDNAKQVTESAKEIASMSETTKHEVLIQKSSTAQVATAITEMAASAEQVRCNSNTTAEQSQITNSTVSNGEQQAKAAVCAIEHLQMEVQQGATRIRQLDHRTDEVAAVLSVISGIAEQTNLLALNAAIEAARAGEQGRGFAVVADEVRTLASRTQDSTKDIRDTIEGLKTEASDCVSIMDRASELAEKQVVSIQSVAGELQHISKSINDICELNSQMEVAASEQSLVAESVNANVIDISQSAESTSKDAEQTAFIANKLLEMASQLGESANQFKLHS</sequence>
<dbReference type="PANTHER" id="PTHR32089:SF112">
    <property type="entry name" value="LYSOZYME-LIKE PROTEIN-RELATED"/>
    <property type="match status" value="1"/>
</dbReference>
<dbReference type="Gene3D" id="3.30.450.290">
    <property type="match status" value="1"/>
</dbReference>
<comment type="similarity">
    <text evidence="3">Belongs to the methyl-accepting chemotaxis (MCP) protein family.</text>
</comment>
<dbReference type="PROSITE" id="PS50885">
    <property type="entry name" value="HAMP"/>
    <property type="match status" value="1"/>
</dbReference>
<dbReference type="FunFam" id="1.10.287.950:FF:000001">
    <property type="entry name" value="Methyl-accepting chemotaxis sensory transducer"/>
    <property type="match status" value="1"/>
</dbReference>
<keyword evidence="5" id="KW-1133">Transmembrane helix</keyword>
<dbReference type="SUPFAM" id="SSF58104">
    <property type="entry name" value="Methyl-accepting chemotaxis protein (MCP) signaling domain"/>
    <property type="match status" value="1"/>
</dbReference>
<dbReference type="SMART" id="SM00283">
    <property type="entry name" value="MA"/>
    <property type="match status" value="1"/>
</dbReference>
<dbReference type="InterPro" id="IPR003660">
    <property type="entry name" value="HAMP_dom"/>
</dbReference>
<dbReference type="SMART" id="SM00304">
    <property type="entry name" value="HAMP"/>
    <property type="match status" value="1"/>
</dbReference>
<proteinExistence type="inferred from homology"/>
<dbReference type="GO" id="GO:0016020">
    <property type="term" value="C:membrane"/>
    <property type="evidence" value="ECO:0007669"/>
    <property type="project" value="UniProtKB-SubCell"/>
</dbReference>